<dbReference type="PANTHER" id="PTHR47326:SF1">
    <property type="entry name" value="HTH PSQ-TYPE DOMAIN-CONTAINING PROTEIN"/>
    <property type="match status" value="1"/>
</dbReference>
<dbReference type="Pfam" id="PF16087">
    <property type="entry name" value="DUF4817"/>
    <property type="match status" value="1"/>
</dbReference>
<accession>A0AA38HZC4</accession>
<dbReference type="EMBL" id="JALNTZ010000007">
    <property type="protein sequence ID" value="KAJ3646249.1"/>
    <property type="molecule type" value="Genomic_DNA"/>
</dbReference>
<keyword evidence="3" id="KW-1185">Reference proteome</keyword>
<gene>
    <name evidence="2" type="ORF">Zmor_023844</name>
</gene>
<organism evidence="2 3">
    <name type="scientific">Zophobas morio</name>
    <dbReference type="NCBI Taxonomy" id="2755281"/>
    <lineage>
        <taxon>Eukaryota</taxon>
        <taxon>Metazoa</taxon>
        <taxon>Ecdysozoa</taxon>
        <taxon>Arthropoda</taxon>
        <taxon>Hexapoda</taxon>
        <taxon>Insecta</taxon>
        <taxon>Pterygota</taxon>
        <taxon>Neoptera</taxon>
        <taxon>Endopterygota</taxon>
        <taxon>Coleoptera</taxon>
        <taxon>Polyphaga</taxon>
        <taxon>Cucujiformia</taxon>
        <taxon>Tenebrionidae</taxon>
        <taxon>Zophobas</taxon>
    </lineage>
</organism>
<evidence type="ECO:0000313" key="3">
    <source>
        <dbReference type="Proteomes" id="UP001168821"/>
    </source>
</evidence>
<feature type="domain" description="DUF4817" evidence="1">
    <location>
        <begin position="7"/>
        <end position="58"/>
    </location>
</feature>
<comment type="caution">
    <text evidence="2">The sequence shown here is derived from an EMBL/GenBank/DDBJ whole genome shotgun (WGS) entry which is preliminary data.</text>
</comment>
<dbReference type="InterPro" id="IPR032135">
    <property type="entry name" value="DUF4817"/>
</dbReference>
<dbReference type="Proteomes" id="UP001168821">
    <property type="component" value="Unassembled WGS sequence"/>
</dbReference>
<evidence type="ECO:0000313" key="2">
    <source>
        <dbReference type="EMBL" id="KAJ3646249.1"/>
    </source>
</evidence>
<proteinExistence type="predicted"/>
<dbReference type="PANTHER" id="PTHR47326">
    <property type="entry name" value="TRANSPOSABLE ELEMENT TC3 TRANSPOSASE-LIKE PROTEIN"/>
    <property type="match status" value="1"/>
</dbReference>
<evidence type="ECO:0000259" key="1">
    <source>
        <dbReference type="Pfam" id="PF16087"/>
    </source>
</evidence>
<sequence>MATFSNAEMTDMVLIYGRGFGNAHEAQRLYQEEFPGRRLPNHTTFSAVVQCLRENGKFQPSTTDRGRERTEHVIDVEPEILEIVEENPSISIRRLSYRLGFSPFVVWRTLKEQGLDPYHVQRVQSFKPEDLPRRVRFCEGLLQKDREQSDFMRKLLNTDEAQGKEFLILVILIFGLMKIRMPYGKRIFKIDFQGRHFENFL</sequence>
<name>A0AA38HZC4_9CUCU</name>
<dbReference type="AlphaFoldDB" id="A0AA38HZC4"/>
<protein>
    <recommendedName>
        <fullName evidence="1">DUF4817 domain-containing protein</fullName>
    </recommendedName>
</protein>
<reference evidence="2" key="1">
    <citation type="journal article" date="2023" name="G3 (Bethesda)">
        <title>Whole genome assemblies of Zophobas morio and Tenebrio molitor.</title>
        <authorList>
            <person name="Kaur S."/>
            <person name="Stinson S.A."/>
            <person name="diCenzo G.C."/>
        </authorList>
    </citation>
    <scope>NUCLEOTIDE SEQUENCE</scope>
    <source>
        <strain evidence="2">QUZm001</strain>
    </source>
</reference>